<dbReference type="EMBL" id="ATLV01023914">
    <property type="status" value="NOT_ANNOTATED_CDS"/>
    <property type="molecule type" value="Genomic_DNA"/>
</dbReference>
<evidence type="ECO:0000313" key="4">
    <source>
        <dbReference type="Proteomes" id="UP000030765"/>
    </source>
</evidence>
<name>A0A084WI58_ANOSI</name>
<keyword evidence="4" id="KW-1185">Reference proteome</keyword>
<keyword evidence="2" id="KW-0238">DNA-binding</keyword>
<evidence type="ECO:0000256" key="1">
    <source>
        <dbReference type="SAM" id="MobiDB-lite"/>
    </source>
</evidence>
<dbReference type="EMBL" id="KE525347">
    <property type="protein sequence ID" value="KFB49902.1"/>
    <property type="molecule type" value="Genomic_DNA"/>
</dbReference>
<keyword evidence="2" id="KW-0371">Homeobox</keyword>
<dbReference type="GO" id="GO:0003677">
    <property type="term" value="F:DNA binding"/>
    <property type="evidence" value="ECO:0007669"/>
    <property type="project" value="UniProtKB-KW"/>
</dbReference>
<organism evidence="2">
    <name type="scientific">Anopheles sinensis</name>
    <name type="common">Mosquito</name>
    <dbReference type="NCBI Taxonomy" id="74873"/>
    <lineage>
        <taxon>Eukaryota</taxon>
        <taxon>Metazoa</taxon>
        <taxon>Ecdysozoa</taxon>
        <taxon>Arthropoda</taxon>
        <taxon>Hexapoda</taxon>
        <taxon>Insecta</taxon>
        <taxon>Pterygota</taxon>
        <taxon>Neoptera</taxon>
        <taxon>Endopterygota</taxon>
        <taxon>Diptera</taxon>
        <taxon>Nematocera</taxon>
        <taxon>Culicoidea</taxon>
        <taxon>Culicidae</taxon>
        <taxon>Anophelinae</taxon>
        <taxon>Anopheles</taxon>
    </lineage>
</organism>
<dbReference type="Proteomes" id="UP000030765">
    <property type="component" value="Unassembled WGS sequence"/>
</dbReference>
<reference evidence="3" key="2">
    <citation type="submission" date="2020-05" db="UniProtKB">
        <authorList>
            <consortium name="EnsemblMetazoa"/>
        </authorList>
    </citation>
    <scope>IDENTIFICATION</scope>
</reference>
<proteinExistence type="predicted"/>
<dbReference type="AlphaFoldDB" id="A0A084WI58"/>
<reference evidence="2 4" key="1">
    <citation type="journal article" date="2014" name="BMC Genomics">
        <title>Genome sequence of Anopheles sinensis provides insight into genetics basis of mosquito competence for malaria parasites.</title>
        <authorList>
            <person name="Zhou D."/>
            <person name="Zhang D."/>
            <person name="Ding G."/>
            <person name="Shi L."/>
            <person name="Hou Q."/>
            <person name="Ye Y."/>
            <person name="Xu Y."/>
            <person name="Zhou H."/>
            <person name="Xiong C."/>
            <person name="Li S."/>
            <person name="Yu J."/>
            <person name="Hong S."/>
            <person name="Yu X."/>
            <person name="Zou P."/>
            <person name="Chen C."/>
            <person name="Chang X."/>
            <person name="Wang W."/>
            <person name="Lv Y."/>
            <person name="Sun Y."/>
            <person name="Ma L."/>
            <person name="Shen B."/>
            <person name="Zhu C."/>
        </authorList>
    </citation>
    <scope>NUCLEOTIDE SEQUENCE [LARGE SCALE GENOMIC DNA]</scope>
</reference>
<feature type="compositionally biased region" description="Polar residues" evidence="1">
    <location>
        <begin position="133"/>
        <end position="146"/>
    </location>
</feature>
<feature type="region of interest" description="Disordered" evidence="1">
    <location>
        <begin position="99"/>
        <end position="153"/>
    </location>
</feature>
<evidence type="ECO:0000313" key="2">
    <source>
        <dbReference type="EMBL" id="KFB49902.1"/>
    </source>
</evidence>
<accession>A0A084WI58</accession>
<dbReference type="VEuPathDB" id="VectorBase:ASIC017932"/>
<sequence>MGGYWFLQIGIAGSNTVFRPQVKLTRESGRVAYRPWFFDAYAKGSTFGDRPVIAARHNTNPISTTVDHMLRERVVVCLTLKPMEPNQTRSNCETSTQIFHLRHHRRGGQKKDGGDRSGLTATSRRQDKLMNMYQESGRNRVSSLEPTSRRNVR</sequence>
<gene>
    <name evidence="2" type="ORF">ZHAS_00017932</name>
</gene>
<protein>
    <submittedName>
        <fullName evidence="2 3">Activity-dependent neuroprotector homeobox protein</fullName>
    </submittedName>
</protein>
<evidence type="ECO:0000313" key="3">
    <source>
        <dbReference type="EnsemblMetazoa" id="ASIC017932-PA"/>
    </source>
</evidence>
<dbReference type="EnsemblMetazoa" id="ASIC017932-RA">
    <property type="protein sequence ID" value="ASIC017932-PA"/>
    <property type="gene ID" value="ASIC017932"/>
</dbReference>